<keyword evidence="3" id="KW-1185">Reference proteome</keyword>
<comment type="caution">
    <text evidence="2">The sequence shown here is derived from an EMBL/GenBank/DDBJ whole genome shotgun (WGS) entry which is preliminary data.</text>
</comment>
<dbReference type="Proteomes" id="UP001139451">
    <property type="component" value="Unassembled WGS sequence"/>
</dbReference>
<proteinExistence type="predicted"/>
<dbReference type="AlphaFoldDB" id="A0A9X2HMT4"/>
<organism evidence="2 3">
    <name type="scientific">Sphingomonas tagetis</name>
    <dbReference type="NCBI Taxonomy" id="2949092"/>
    <lineage>
        <taxon>Bacteria</taxon>
        <taxon>Pseudomonadati</taxon>
        <taxon>Pseudomonadota</taxon>
        <taxon>Alphaproteobacteria</taxon>
        <taxon>Sphingomonadales</taxon>
        <taxon>Sphingomonadaceae</taxon>
        <taxon>Sphingomonas</taxon>
    </lineage>
</organism>
<dbReference type="Gene3D" id="3.10.450.50">
    <property type="match status" value="1"/>
</dbReference>
<accession>A0A9X2HMT4</accession>
<dbReference type="EMBL" id="JAMLDX010000005">
    <property type="protein sequence ID" value="MCP3730579.1"/>
    <property type="molecule type" value="Genomic_DNA"/>
</dbReference>
<dbReference type="InterPro" id="IPR032710">
    <property type="entry name" value="NTF2-like_dom_sf"/>
</dbReference>
<evidence type="ECO:0000313" key="3">
    <source>
        <dbReference type="Proteomes" id="UP001139451"/>
    </source>
</evidence>
<dbReference type="SUPFAM" id="SSF54427">
    <property type="entry name" value="NTF2-like"/>
    <property type="match status" value="1"/>
</dbReference>
<protein>
    <submittedName>
        <fullName evidence="2">Nuclear transport factor 2 family protein</fullName>
    </submittedName>
</protein>
<sequence length="130" mass="14793">MTDSTDLIERLEAERWAANLAGDVEKLDSLLSDRLEYIHPTSKVDTKQSFLANLRAHNPYIAYEVLDQKILMLGSTAVVTKSFRSTARRNPPIVPVNRVVVEVISSAVWTQEGEDWRLIHYHTTFIPKAD</sequence>
<dbReference type="InterPro" id="IPR027843">
    <property type="entry name" value="DUF4440"/>
</dbReference>
<gene>
    <name evidence="2" type="ORF">M9978_09085</name>
</gene>
<evidence type="ECO:0000259" key="1">
    <source>
        <dbReference type="Pfam" id="PF14534"/>
    </source>
</evidence>
<dbReference type="Pfam" id="PF14534">
    <property type="entry name" value="DUF4440"/>
    <property type="match status" value="1"/>
</dbReference>
<reference evidence="2" key="1">
    <citation type="submission" date="2022-05" db="EMBL/GenBank/DDBJ databases">
        <title>Sphingomonas sp. strain MG17 Genome sequencing and assembly.</title>
        <authorList>
            <person name="Kim I."/>
        </authorList>
    </citation>
    <scope>NUCLEOTIDE SEQUENCE</scope>
    <source>
        <strain evidence="2">MG17</strain>
    </source>
</reference>
<name>A0A9X2HMT4_9SPHN</name>
<feature type="domain" description="DUF4440" evidence="1">
    <location>
        <begin position="8"/>
        <end position="118"/>
    </location>
</feature>
<evidence type="ECO:0000313" key="2">
    <source>
        <dbReference type="EMBL" id="MCP3730579.1"/>
    </source>
</evidence>
<dbReference type="RefSeq" id="WP_254292704.1">
    <property type="nucleotide sequence ID" value="NZ_JAMLDX010000005.1"/>
</dbReference>